<keyword evidence="2" id="KW-1185">Reference proteome</keyword>
<protein>
    <recommendedName>
        <fullName evidence="3">Tc1-like transposase DDE domain-containing protein</fullName>
    </recommendedName>
</protein>
<proteinExistence type="predicted"/>
<organism evidence="1 2">
    <name type="scientific">Austropuccinia psidii MF-1</name>
    <dbReference type="NCBI Taxonomy" id="1389203"/>
    <lineage>
        <taxon>Eukaryota</taxon>
        <taxon>Fungi</taxon>
        <taxon>Dikarya</taxon>
        <taxon>Basidiomycota</taxon>
        <taxon>Pucciniomycotina</taxon>
        <taxon>Pucciniomycetes</taxon>
        <taxon>Pucciniales</taxon>
        <taxon>Sphaerophragmiaceae</taxon>
        <taxon>Austropuccinia</taxon>
    </lineage>
</organism>
<gene>
    <name evidence="1" type="ORF">O181_012422</name>
</gene>
<evidence type="ECO:0000313" key="2">
    <source>
        <dbReference type="Proteomes" id="UP000765509"/>
    </source>
</evidence>
<evidence type="ECO:0008006" key="3">
    <source>
        <dbReference type="Google" id="ProtNLM"/>
    </source>
</evidence>
<dbReference type="Gene3D" id="3.30.420.10">
    <property type="entry name" value="Ribonuclease H-like superfamily/Ribonuclease H"/>
    <property type="match status" value="1"/>
</dbReference>
<accession>A0A9Q3GN06</accession>
<comment type="caution">
    <text evidence="1">The sequence shown here is derived from an EMBL/GenBank/DDBJ whole genome shotgun (WGS) entry which is preliminary data.</text>
</comment>
<evidence type="ECO:0000313" key="1">
    <source>
        <dbReference type="EMBL" id="MBW0472707.1"/>
    </source>
</evidence>
<dbReference type="GO" id="GO:0003676">
    <property type="term" value="F:nucleic acid binding"/>
    <property type="evidence" value="ECO:0007669"/>
    <property type="project" value="InterPro"/>
</dbReference>
<dbReference type="AlphaFoldDB" id="A0A9Q3GN06"/>
<name>A0A9Q3GN06_9BASI</name>
<sequence>MLPGKLQAIDFIKNVYEPGFLPFMGKLVEVGIAENCKGLTLLEDGSLRNTAIACQQWHYQHQIFKFNWPPNSPDMNTIENLWFKIKYIVMCLLNPKTMDKLIASINAIWDDLPFDHLE</sequence>
<dbReference type="Proteomes" id="UP000765509">
    <property type="component" value="Unassembled WGS sequence"/>
</dbReference>
<dbReference type="InterPro" id="IPR036397">
    <property type="entry name" value="RNaseH_sf"/>
</dbReference>
<dbReference type="EMBL" id="AVOT02003175">
    <property type="protein sequence ID" value="MBW0472707.1"/>
    <property type="molecule type" value="Genomic_DNA"/>
</dbReference>
<reference evidence="1" key="1">
    <citation type="submission" date="2021-03" db="EMBL/GenBank/DDBJ databases">
        <title>Draft genome sequence of rust myrtle Austropuccinia psidii MF-1, a brazilian biotype.</title>
        <authorList>
            <person name="Quecine M.C."/>
            <person name="Pachon D.M.R."/>
            <person name="Bonatelli M.L."/>
            <person name="Correr F.H."/>
            <person name="Franceschini L.M."/>
            <person name="Leite T.F."/>
            <person name="Margarido G.R.A."/>
            <person name="Almeida C.A."/>
            <person name="Ferrarezi J.A."/>
            <person name="Labate C.A."/>
        </authorList>
    </citation>
    <scope>NUCLEOTIDE SEQUENCE</scope>
    <source>
        <strain evidence="1">MF-1</strain>
    </source>
</reference>